<evidence type="ECO:0000313" key="3">
    <source>
        <dbReference type="EMBL" id="GAX14635.1"/>
    </source>
</evidence>
<feature type="compositionally biased region" description="Polar residues" evidence="1">
    <location>
        <begin position="85"/>
        <end position="94"/>
    </location>
</feature>
<dbReference type="OrthoDB" id="40254at2759"/>
<dbReference type="GO" id="GO:0008237">
    <property type="term" value="F:metallopeptidase activity"/>
    <property type="evidence" value="ECO:0007669"/>
    <property type="project" value="InterPro"/>
</dbReference>
<evidence type="ECO:0000256" key="2">
    <source>
        <dbReference type="SAM" id="Phobius"/>
    </source>
</evidence>
<evidence type="ECO:0000256" key="1">
    <source>
        <dbReference type="SAM" id="MobiDB-lite"/>
    </source>
</evidence>
<gene>
    <name evidence="3" type="ORF">FisN_6Lh419</name>
</gene>
<evidence type="ECO:0000313" key="4">
    <source>
        <dbReference type="Proteomes" id="UP000198406"/>
    </source>
</evidence>
<evidence type="ECO:0008006" key="5">
    <source>
        <dbReference type="Google" id="ProtNLM"/>
    </source>
</evidence>
<keyword evidence="2" id="KW-0472">Membrane</keyword>
<feature type="region of interest" description="Disordered" evidence="1">
    <location>
        <begin position="83"/>
        <end position="221"/>
    </location>
</feature>
<keyword evidence="4" id="KW-1185">Reference proteome</keyword>
<dbReference type="InParanoid" id="A0A1Z5JKT9"/>
<organism evidence="3 4">
    <name type="scientific">Fistulifera solaris</name>
    <name type="common">Oleaginous diatom</name>
    <dbReference type="NCBI Taxonomy" id="1519565"/>
    <lineage>
        <taxon>Eukaryota</taxon>
        <taxon>Sar</taxon>
        <taxon>Stramenopiles</taxon>
        <taxon>Ochrophyta</taxon>
        <taxon>Bacillariophyta</taxon>
        <taxon>Bacillariophyceae</taxon>
        <taxon>Bacillariophycidae</taxon>
        <taxon>Naviculales</taxon>
        <taxon>Naviculaceae</taxon>
        <taxon>Fistulifera</taxon>
    </lineage>
</organism>
<sequence length="596" mass="67439">MSSQRRRDRNSPRNTDNMVFEAFDPYAAPMTISVVNDPLEDDAAVARALQAEYEAEYRRSQSAMRSDHSVPLGLIVSTLPYESLRGSQPSSSRPSARDTAFRGESVRRVHDPSSSSARAVERKQQERSQSKSRRSSQELSDAEYAQKLEREMCQAGKESHSSKQAQRHSSKSRSSLQDKSDEEYARRLARELNKPHVLAPATAAETLKRSQTPATSRSNSEDDIAIVEVAIMTADDEAYARRVEQELADERLAETIRRQEQQRMDRQRANTLQQRQQQPTSRKCWFTLFPILLIIGAVGGILYFFVFGDDGLPNWMPSPEEFAEEDPFAQKGPDEVNKWRTSNSGLELEVMNALDDLWFPYFYTAVSEWDEGSPDAVTLRTTRVDADTECRTVPGVLKVCNGNYGETSWRGINKLLLENDDIYASAARMNEFYFRGEDSDQRQYTMCHEIGHGLGLPHTDESFVNRDLGNCMDYTNRPDVNKQPDRSNYVFLAELYGTVPGSPPYTPDVDTDGTVEAEAQVNSDSESDHNSDDRRLRGTSGRILRFIEGVDQEIERGLSAIRSHSDWTLLHSSAYGEAHEKILDGQFKVQVHFLLA</sequence>
<protein>
    <recommendedName>
        <fullName evidence="5">Peptidase M10 metallopeptidase domain-containing protein</fullName>
    </recommendedName>
</protein>
<feature type="compositionally biased region" description="Basic and acidic residues" evidence="1">
    <location>
        <begin position="176"/>
        <end position="194"/>
    </location>
</feature>
<feature type="compositionally biased region" description="Basic and acidic residues" evidence="1">
    <location>
        <begin position="119"/>
        <end position="129"/>
    </location>
</feature>
<dbReference type="SUPFAM" id="SSF55486">
    <property type="entry name" value="Metalloproteases ('zincins'), catalytic domain"/>
    <property type="match status" value="1"/>
</dbReference>
<accession>A0A1Z5JKT9</accession>
<dbReference type="Gene3D" id="3.40.390.10">
    <property type="entry name" value="Collagenase (Catalytic Domain)"/>
    <property type="match status" value="1"/>
</dbReference>
<feature type="region of interest" description="Disordered" evidence="1">
    <location>
        <begin position="1"/>
        <end position="20"/>
    </location>
</feature>
<feature type="compositionally biased region" description="Basic and acidic residues" evidence="1">
    <location>
        <begin position="144"/>
        <end position="161"/>
    </location>
</feature>
<dbReference type="AlphaFoldDB" id="A0A1Z5JKT9"/>
<dbReference type="Proteomes" id="UP000198406">
    <property type="component" value="Unassembled WGS sequence"/>
</dbReference>
<feature type="compositionally biased region" description="Basic and acidic residues" evidence="1">
    <location>
        <begin position="95"/>
        <end position="111"/>
    </location>
</feature>
<keyword evidence="2" id="KW-0812">Transmembrane</keyword>
<reference evidence="3 4" key="1">
    <citation type="journal article" date="2015" name="Plant Cell">
        <title>Oil accumulation by the oleaginous diatom Fistulifera solaris as revealed by the genome and transcriptome.</title>
        <authorList>
            <person name="Tanaka T."/>
            <person name="Maeda Y."/>
            <person name="Veluchamy A."/>
            <person name="Tanaka M."/>
            <person name="Abida H."/>
            <person name="Marechal E."/>
            <person name="Bowler C."/>
            <person name="Muto M."/>
            <person name="Sunaga Y."/>
            <person name="Tanaka M."/>
            <person name="Yoshino T."/>
            <person name="Taniguchi T."/>
            <person name="Fukuda Y."/>
            <person name="Nemoto M."/>
            <person name="Matsumoto M."/>
            <person name="Wong P.S."/>
            <person name="Aburatani S."/>
            <person name="Fujibuchi W."/>
        </authorList>
    </citation>
    <scope>NUCLEOTIDE SEQUENCE [LARGE SCALE GENOMIC DNA]</scope>
    <source>
        <strain evidence="3 4">JPCC DA0580</strain>
    </source>
</reference>
<feature type="compositionally biased region" description="Polar residues" evidence="1">
    <location>
        <begin position="209"/>
        <end position="218"/>
    </location>
</feature>
<comment type="caution">
    <text evidence="3">The sequence shown here is derived from an EMBL/GenBank/DDBJ whole genome shotgun (WGS) entry which is preliminary data.</text>
</comment>
<proteinExistence type="predicted"/>
<name>A0A1Z5JKT9_FISSO</name>
<dbReference type="EMBL" id="BDSP01000081">
    <property type="protein sequence ID" value="GAX14635.1"/>
    <property type="molecule type" value="Genomic_DNA"/>
</dbReference>
<feature type="transmembrane region" description="Helical" evidence="2">
    <location>
        <begin position="284"/>
        <end position="306"/>
    </location>
</feature>
<keyword evidence="2" id="KW-1133">Transmembrane helix</keyword>
<dbReference type="InterPro" id="IPR024079">
    <property type="entry name" value="MetalloPept_cat_dom_sf"/>
</dbReference>